<accession>A0A1L6J819</accession>
<dbReference type="PANTHER" id="PTHR47197">
    <property type="entry name" value="PROTEIN NIRF"/>
    <property type="match status" value="1"/>
</dbReference>
<evidence type="ECO:0000313" key="3">
    <source>
        <dbReference type="EMBL" id="RSV03010.1"/>
    </source>
</evidence>
<keyword evidence="4" id="KW-1185">Reference proteome</keyword>
<dbReference type="EMBL" id="CP018820">
    <property type="protein sequence ID" value="APR52092.1"/>
    <property type="molecule type" value="Genomic_DNA"/>
</dbReference>
<evidence type="ECO:0000256" key="1">
    <source>
        <dbReference type="SAM" id="SignalP"/>
    </source>
</evidence>
<reference evidence="3 5" key="3">
    <citation type="submission" date="2018-07" db="EMBL/GenBank/DDBJ databases">
        <title>Genomic and Epidemiologic Investigation of an Indolent Hospital Outbreak.</title>
        <authorList>
            <person name="Johnson R.C."/>
            <person name="Deming C."/>
            <person name="Conlan S."/>
            <person name="Zellmer C.J."/>
            <person name="Michelin A.V."/>
            <person name="Lee-Lin S."/>
            <person name="Thomas P.J."/>
            <person name="Park M."/>
            <person name="Weingarten R.A."/>
            <person name="Less J."/>
            <person name="Dekker J.P."/>
            <person name="Frank K.M."/>
            <person name="Musser K.A."/>
            <person name="Mcquiston J.R."/>
            <person name="Henderson D.K."/>
            <person name="Lau A.F."/>
            <person name="Palmore T.N."/>
            <person name="Segre J.A."/>
        </authorList>
    </citation>
    <scope>NUCLEOTIDE SEQUENCE [LARGE SCALE GENOMIC DNA]</scope>
    <source>
        <strain evidence="3 5">SK-NIH.Env10_0317</strain>
    </source>
</reference>
<evidence type="ECO:0000313" key="4">
    <source>
        <dbReference type="Proteomes" id="UP000185161"/>
    </source>
</evidence>
<feature type="signal peptide" evidence="1">
    <location>
        <begin position="1"/>
        <end position="21"/>
    </location>
</feature>
<keyword evidence="1" id="KW-0732">Signal</keyword>
<dbReference type="RefSeq" id="WP_060978300.1">
    <property type="nucleotide sequence ID" value="NZ_CP018820.1"/>
</dbReference>
<reference evidence="2" key="1">
    <citation type="submission" date="2016-12" db="EMBL/GenBank/DDBJ databases">
        <title>Whole genome sequencing of Sphingomonas koreensis.</title>
        <authorList>
            <person name="Conlan S."/>
            <person name="Thomas P.J."/>
            <person name="Mullikin J."/>
            <person name="Palmore T.N."/>
            <person name="Frank K.M."/>
            <person name="Segre J.A."/>
        </authorList>
    </citation>
    <scope>NUCLEOTIDE SEQUENCE</scope>
    <source>
        <strain evidence="2">ABOJV</strain>
    </source>
</reference>
<protein>
    <recommendedName>
        <fullName evidence="6">YncE family protein</fullName>
    </recommendedName>
</protein>
<dbReference type="KEGG" id="skr:BRX40_06275"/>
<proteinExistence type="predicted"/>
<sequence length="326" mass="34545">MKPWRGCAAALLLALPGCSQAQPTDPHSPLVLERTISLPDTRGRIDHLAVDLADHRLFVAEIANGTVDEVDLEAGKVIGRIAGLGEPQGVAWLPATHELVVACGDGSVRFYDTELHERARIALEDDADNVRVDPRNGHVIVGYGKGGLATIDPVRHTVLARLALPGHPEGFRLSGSRAYINIPDDGSVIAADIDQGKQLARWPTGLHRLNFPMAVEPSGNRIVIAYRLPAALATIDTASGQTLSLGSACGDADDLFLVRDHILLVCGAGHVDVIGADGQSAWAQTAGGARTGLYVPELDRLFVAVPAHGHPAAIWALKLNLAQPQR</sequence>
<dbReference type="InterPro" id="IPR051200">
    <property type="entry name" value="Host-pathogen_enzymatic-act"/>
</dbReference>
<dbReference type="AlphaFoldDB" id="A0A1L6J819"/>
<feature type="chain" id="PRO_5041864521" description="YncE family protein" evidence="1">
    <location>
        <begin position="22"/>
        <end position="326"/>
    </location>
</feature>
<name>A0A1L6J819_9SPHN</name>
<gene>
    <name evidence="2" type="ORF">BRX40_06275</name>
    <name evidence="3" type="ORF">CA257_10990</name>
</gene>
<dbReference type="OrthoDB" id="7510834at2"/>
<evidence type="ECO:0000313" key="5">
    <source>
        <dbReference type="Proteomes" id="UP000286681"/>
    </source>
</evidence>
<evidence type="ECO:0008006" key="6">
    <source>
        <dbReference type="Google" id="ProtNLM"/>
    </source>
</evidence>
<dbReference type="InterPro" id="IPR015943">
    <property type="entry name" value="WD40/YVTN_repeat-like_dom_sf"/>
</dbReference>
<dbReference type="Gene3D" id="2.130.10.10">
    <property type="entry name" value="YVTN repeat-like/Quinoprotein amine dehydrogenase"/>
    <property type="match status" value="1"/>
</dbReference>
<reference evidence="4" key="2">
    <citation type="submission" date="2016-12" db="EMBL/GenBank/DDBJ databases">
        <title>Whole genome sequencing of Sphingomonas sp. ABOJV.</title>
        <authorList>
            <person name="Conlan S."/>
            <person name="Thomas P.J."/>
            <person name="Mullikin J."/>
            <person name="Palmore T.N."/>
            <person name="Frank K.M."/>
            <person name="Segre J.A."/>
        </authorList>
    </citation>
    <scope>NUCLEOTIDE SEQUENCE [LARGE SCALE GENOMIC DNA]</scope>
    <source>
        <strain evidence="4">ABOJV</strain>
    </source>
</reference>
<dbReference type="STRING" id="93064.BRX40_06275"/>
<dbReference type="SUPFAM" id="SSF51004">
    <property type="entry name" value="C-terminal (heme d1) domain of cytochrome cd1-nitrite reductase"/>
    <property type="match status" value="1"/>
</dbReference>
<dbReference type="EMBL" id="QQWO01000008">
    <property type="protein sequence ID" value="RSV03010.1"/>
    <property type="molecule type" value="Genomic_DNA"/>
</dbReference>
<dbReference type="InterPro" id="IPR011048">
    <property type="entry name" value="Haem_d1_sf"/>
</dbReference>
<dbReference type="Proteomes" id="UP000286681">
    <property type="component" value="Unassembled WGS sequence"/>
</dbReference>
<dbReference type="PANTHER" id="PTHR47197:SF3">
    <property type="entry name" value="DIHYDRO-HEME D1 DEHYDROGENASE"/>
    <property type="match status" value="1"/>
</dbReference>
<dbReference type="GeneID" id="44132157"/>
<organism evidence="2 4">
    <name type="scientific">Sphingomonas koreensis</name>
    <dbReference type="NCBI Taxonomy" id="93064"/>
    <lineage>
        <taxon>Bacteria</taxon>
        <taxon>Pseudomonadati</taxon>
        <taxon>Pseudomonadota</taxon>
        <taxon>Alphaproteobacteria</taxon>
        <taxon>Sphingomonadales</taxon>
        <taxon>Sphingomonadaceae</taxon>
        <taxon>Sphingomonas</taxon>
    </lineage>
</organism>
<evidence type="ECO:0000313" key="2">
    <source>
        <dbReference type="EMBL" id="APR52092.1"/>
    </source>
</evidence>
<dbReference type="Proteomes" id="UP000185161">
    <property type="component" value="Chromosome"/>
</dbReference>